<gene>
    <name evidence="2" type="ORF">SLA_0221</name>
</gene>
<dbReference type="InterPro" id="IPR002830">
    <property type="entry name" value="UbiD"/>
</dbReference>
<dbReference type="EMBL" id="AP017424">
    <property type="protein sequence ID" value="BAU81176.1"/>
    <property type="molecule type" value="Genomic_DNA"/>
</dbReference>
<dbReference type="AlphaFoldDB" id="A0A160NTW4"/>
<dbReference type="RefSeq" id="WP_359879026.1">
    <property type="nucleotide sequence ID" value="NZ_JBEYHT010000032.1"/>
</dbReference>
<dbReference type="Proteomes" id="UP000217676">
    <property type="component" value="Chromosome"/>
</dbReference>
<dbReference type="Pfam" id="PF01977">
    <property type="entry name" value="UbiD"/>
    <property type="match status" value="1"/>
</dbReference>
<feature type="domain" description="3-octaprenyl-4-hydroxybenzoate carboxy-lyase-like Rift-related" evidence="1">
    <location>
        <begin position="142"/>
        <end position="316"/>
    </location>
</feature>
<reference evidence="2 3" key="1">
    <citation type="journal article" date="2016" name="Genome Announc.">
        <title>Complete Genome Sequence of Thiostrepton-Producing Streptomyces laurentii ATCC 31255.</title>
        <authorList>
            <person name="Doi K."/>
            <person name="Fujino Y."/>
            <person name="Nagayoshi Y."/>
            <person name="Ohshima T."/>
            <person name="Ogata S."/>
        </authorList>
    </citation>
    <scope>NUCLEOTIDE SEQUENCE [LARGE SCALE GENOMIC DNA]</scope>
    <source>
        <strain evidence="2 3">ATCC 31255</strain>
    </source>
</reference>
<dbReference type="GO" id="GO:0006744">
    <property type="term" value="P:ubiquinone biosynthetic process"/>
    <property type="evidence" value="ECO:0007669"/>
    <property type="project" value="TreeGrafter"/>
</dbReference>
<evidence type="ECO:0000313" key="2">
    <source>
        <dbReference type="EMBL" id="BAU81176.1"/>
    </source>
</evidence>
<dbReference type="GO" id="GO:0008694">
    <property type="term" value="F:4-hydroxy-3-polyprenylbenzoate decarboxylase activity"/>
    <property type="evidence" value="ECO:0007669"/>
    <property type="project" value="TreeGrafter"/>
</dbReference>
<dbReference type="KEGG" id="slau:SLA_0221"/>
<dbReference type="PANTHER" id="PTHR30108:SF17">
    <property type="entry name" value="FERULIC ACID DECARBOXYLASE 1"/>
    <property type="match status" value="1"/>
</dbReference>
<keyword evidence="3" id="KW-1185">Reference proteome</keyword>
<protein>
    <submittedName>
        <fullName evidence="2">3-polyprenyl-4-hydroxybenzoate decarboxylase</fullName>
    </submittedName>
</protein>
<dbReference type="GO" id="GO:0005829">
    <property type="term" value="C:cytosol"/>
    <property type="evidence" value="ECO:0007669"/>
    <property type="project" value="TreeGrafter"/>
</dbReference>
<dbReference type="PANTHER" id="PTHR30108">
    <property type="entry name" value="3-OCTAPRENYL-4-HYDROXYBENZOATE CARBOXY-LYASE-RELATED"/>
    <property type="match status" value="1"/>
</dbReference>
<name>A0A160NTW4_STRLU</name>
<sequence>MIPRPAPSPPSPPALADSGLVPVDPAEVGLPPYYAATGLYRYDRPVGTVIEAARTLAGLEHRLGTRPTTVFTHLTDRPGSRVLGHPYPRSVLLAALGTAEGAHLPELAARLSGEPFRVRADAAPEAAAGTTGAPARRELDGLHALPVLQHRPGDGGRYVTAGIGVTTRPDGSAVNLGFYCVQVVSAYRARIFLDPRTDAHRNLLEWRAVGRPMPISVFLGADPSYAVVAATRLPATGDDYQIASRLLRADVRVGGSPPVPADATHVLTGLVGHANETEGPFGEFKGYYVEERQGNVLDITGVAARPGAPFPSIVAGAESGLTLMSFQNEYLLYAHLRVQGHPVTDVRYSVRARGEFVALIETERPSLELVCEAMKFDVRSKLVICGPELGDVPQALATYGFITHHEPYYRKGRIEGERIGLALVIPPVGRPVEY</sequence>
<accession>A0A160NTW4</accession>
<proteinExistence type="predicted"/>
<organism evidence="2 3">
    <name type="scientific">Streptomyces laurentii</name>
    <dbReference type="NCBI Taxonomy" id="39478"/>
    <lineage>
        <taxon>Bacteria</taxon>
        <taxon>Bacillati</taxon>
        <taxon>Actinomycetota</taxon>
        <taxon>Actinomycetes</taxon>
        <taxon>Kitasatosporales</taxon>
        <taxon>Streptomycetaceae</taxon>
        <taxon>Streptomyces</taxon>
    </lineage>
</organism>
<dbReference type="SUPFAM" id="SSF50475">
    <property type="entry name" value="FMN-binding split barrel"/>
    <property type="match status" value="1"/>
</dbReference>
<evidence type="ECO:0000313" key="3">
    <source>
        <dbReference type="Proteomes" id="UP000217676"/>
    </source>
</evidence>
<evidence type="ECO:0000259" key="1">
    <source>
        <dbReference type="Pfam" id="PF01977"/>
    </source>
</evidence>
<dbReference type="InterPro" id="IPR048304">
    <property type="entry name" value="UbiD_Rift_dom"/>
</dbReference>